<keyword evidence="3" id="KW-1185">Reference proteome</keyword>
<dbReference type="EMBL" id="OAPG01000007">
    <property type="protein sequence ID" value="SNX84605.1"/>
    <property type="molecule type" value="Genomic_DNA"/>
</dbReference>
<feature type="compositionally biased region" description="Low complexity" evidence="1">
    <location>
        <begin position="162"/>
        <end position="176"/>
    </location>
</feature>
<sequence length="176" mass="18683">MGHVGFICRKCQDGRLDAVKDGFLELIGFGELQIGRAHAPLCKAGGNDAYAEECLVRKVRGASSIDGVGAVGQRRDMTLILLPELLVPGEKSITAAYALQQLGTNKFSSRQPPTILKTPILSSSTPTQSVDTMGKGNRVYSVDAAQEFMKRDGYGPPAPRFANGSQSQAPSANQSS</sequence>
<feature type="compositionally biased region" description="Polar residues" evidence="1">
    <location>
        <begin position="120"/>
        <end position="131"/>
    </location>
</feature>
<organism evidence="2 3">
    <name type="scientific">Melanopsichium pennsylvanicum</name>
    <dbReference type="NCBI Taxonomy" id="63383"/>
    <lineage>
        <taxon>Eukaryota</taxon>
        <taxon>Fungi</taxon>
        <taxon>Dikarya</taxon>
        <taxon>Basidiomycota</taxon>
        <taxon>Ustilaginomycotina</taxon>
        <taxon>Ustilaginomycetes</taxon>
        <taxon>Ustilaginales</taxon>
        <taxon>Ustilaginaceae</taxon>
        <taxon>Melanopsichium</taxon>
    </lineage>
</organism>
<evidence type="ECO:0000313" key="3">
    <source>
        <dbReference type="Proteomes" id="UP001294444"/>
    </source>
</evidence>
<name>A0AAJ4XL64_9BASI</name>
<accession>A0AAJ4XL64</accession>
<comment type="caution">
    <text evidence="2">The sequence shown here is derived from an EMBL/GenBank/DDBJ whole genome shotgun (WGS) entry which is preliminary data.</text>
</comment>
<feature type="region of interest" description="Disordered" evidence="1">
    <location>
        <begin position="116"/>
        <end position="135"/>
    </location>
</feature>
<protein>
    <submittedName>
        <fullName evidence="2">Uncharacterized protein</fullName>
    </submittedName>
</protein>
<proteinExistence type="predicted"/>
<evidence type="ECO:0000313" key="2">
    <source>
        <dbReference type="EMBL" id="SNX84605.1"/>
    </source>
</evidence>
<gene>
    <name evidence="2" type="ORF">MEPE_03314</name>
</gene>
<feature type="region of interest" description="Disordered" evidence="1">
    <location>
        <begin position="150"/>
        <end position="176"/>
    </location>
</feature>
<dbReference type="AlphaFoldDB" id="A0AAJ4XL64"/>
<evidence type="ECO:0000256" key="1">
    <source>
        <dbReference type="SAM" id="MobiDB-lite"/>
    </source>
</evidence>
<reference evidence="2" key="1">
    <citation type="submission" date="2023-10" db="EMBL/GenBank/DDBJ databases">
        <authorList>
            <person name="Guldener U."/>
        </authorList>
    </citation>
    <scope>NUCLEOTIDE SEQUENCE</scope>
    <source>
        <strain evidence="2">Mp4</strain>
    </source>
</reference>
<dbReference type="Proteomes" id="UP001294444">
    <property type="component" value="Unassembled WGS sequence"/>
</dbReference>